<dbReference type="InterPro" id="IPR013083">
    <property type="entry name" value="Znf_RING/FYVE/PHD"/>
</dbReference>
<evidence type="ECO:0008006" key="3">
    <source>
        <dbReference type="Google" id="ProtNLM"/>
    </source>
</evidence>
<reference evidence="1" key="1">
    <citation type="submission" date="2020-08" db="EMBL/GenBank/DDBJ databases">
        <title>Multicomponent nature underlies the extraordinary mechanical properties of spider dragline silk.</title>
        <authorList>
            <person name="Kono N."/>
            <person name="Nakamura H."/>
            <person name="Mori M."/>
            <person name="Yoshida Y."/>
            <person name="Ohtoshi R."/>
            <person name="Malay A.D."/>
            <person name="Moran D.A.P."/>
            <person name="Tomita M."/>
            <person name="Numata K."/>
            <person name="Arakawa K."/>
        </authorList>
    </citation>
    <scope>NUCLEOTIDE SEQUENCE</scope>
</reference>
<protein>
    <recommendedName>
        <fullName evidence="3">RING-type domain-containing protein</fullName>
    </recommendedName>
</protein>
<dbReference type="EMBL" id="BMAW01106490">
    <property type="protein sequence ID" value="GFT24580.1"/>
    <property type="molecule type" value="Genomic_DNA"/>
</dbReference>
<dbReference type="AlphaFoldDB" id="A0A8X6NQ23"/>
<comment type="caution">
    <text evidence="1">The sequence shown here is derived from an EMBL/GenBank/DDBJ whole genome shotgun (WGS) entry which is preliminary data.</text>
</comment>
<dbReference type="Gene3D" id="3.30.40.10">
    <property type="entry name" value="Zinc/RING finger domain, C3HC4 (zinc finger)"/>
    <property type="match status" value="1"/>
</dbReference>
<accession>A0A8X6NQ23</accession>
<organism evidence="1 2">
    <name type="scientific">Nephila pilipes</name>
    <name type="common">Giant wood spider</name>
    <name type="synonym">Nephila maculata</name>
    <dbReference type="NCBI Taxonomy" id="299642"/>
    <lineage>
        <taxon>Eukaryota</taxon>
        <taxon>Metazoa</taxon>
        <taxon>Ecdysozoa</taxon>
        <taxon>Arthropoda</taxon>
        <taxon>Chelicerata</taxon>
        <taxon>Arachnida</taxon>
        <taxon>Araneae</taxon>
        <taxon>Araneomorphae</taxon>
        <taxon>Entelegynae</taxon>
        <taxon>Araneoidea</taxon>
        <taxon>Nephilidae</taxon>
        <taxon>Nephila</taxon>
    </lineage>
</organism>
<evidence type="ECO:0000313" key="1">
    <source>
        <dbReference type="EMBL" id="GFT24580.1"/>
    </source>
</evidence>
<dbReference type="Proteomes" id="UP000887013">
    <property type="component" value="Unassembled WGS sequence"/>
</dbReference>
<gene>
    <name evidence="1" type="ORF">NPIL_239941</name>
</gene>
<sequence>MKPDFHRTAAVAWHRRGFESMEDAGTKGDEHSAACPDAVFGEPETCPVCLLVMHRPVNPHCEHVFHVKCLKRAPITNPAVLQVLYCT</sequence>
<keyword evidence="2" id="KW-1185">Reference proteome</keyword>
<name>A0A8X6NQ23_NEPPI</name>
<proteinExistence type="predicted"/>
<evidence type="ECO:0000313" key="2">
    <source>
        <dbReference type="Proteomes" id="UP000887013"/>
    </source>
</evidence>
<dbReference type="SUPFAM" id="SSF57850">
    <property type="entry name" value="RING/U-box"/>
    <property type="match status" value="1"/>
</dbReference>